<evidence type="ECO:0000256" key="2">
    <source>
        <dbReference type="SAM" id="MobiDB-lite"/>
    </source>
</evidence>
<accession>A0A6C0ALC3</accession>
<dbReference type="AlphaFoldDB" id="A0A6C0ALC3"/>
<name>A0A6C0ALC3_9ZZZZ</name>
<organism evidence="3">
    <name type="scientific">viral metagenome</name>
    <dbReference type="NCBI Taxonomy" id="1070528"/>
    <lineage>
        <taxon>unclassified sequences</taxon>
        <taxon>metagenomes</taxon>
        <taxon>organismal metagenomes</taxon>
    </lineage>
</organism>
<evidence type="ECO:0000313" key="3">
    <source>
        <dbReference type="EMBL" id="QHS80416.1"/>
    </source>
</evidence>
<evidence type="ECO:0000313" key="4">
    <source>
        <dbReference type="EMBL" id="QHT94922.1"/>
    </source>
</evidence>
<protein>
    <submittedName>
        <fullName evidence="3">Uncharacterized protein</fullName>
    </submittedName>
</protein>
<evidence type="ECO:0000256" key="1">
    <source>
        <dbReference type="SAM" id="Coils"/>
    </source>
</evidence>
<feature type="compositionally biased region" description="Polar residues" evidence="2">
    <location>
        <begin position="96"/>
        <end position="115"/>
    </location>
</feature>
<feature type="compositionally biased region" description="Basic residues" evidence="2">
    <location>
        <begin position="213"/>
        <end position="239"/>
    </location>
</feature>
<feature type="region of interest" description="Disordered" evidence="2">
    <location>
        <begin position="63"/>
        <end position="115"/>
    </location>
</feature>
<feature type="coiled-coil region" evidence="1">
    <location>
        <begin position="4"/>
        <end position="59"/>
    </location>
</feature>
<dbReference type="EMBL" id="MN740679">
    <property type="protein sequence ID" value="QHS80416.1"/>
    <property type="molecule type" value="Genomic_DNA"/>
</dbReference>
<dbReference type="EMBL" id="MN740232">
    <property type="protein sequence ID" value="QHT94922.1"/>
    <property type="molecule type" value="Genomic_DNA"/>
</dbReference>
<reference evidence="3" key="1">
    <citation type="journal article" date="2020" name="Nature">
        <title>Giant virus diversity and host interactions through global metagenomics.</title>
        <authorList>
            <person name="Schulz F."/>
            <person name="Roux S."/>
            <person name="Paez-Espino D."/>
            <person name="Jungbluth S."/>
            <person name="Walsh D.A."/>
            <person name="Denef V.J."/>
            <person name="McMahon K.D."/>
            <person name="Konstantinidis K.T."/>
            <person name="Eloe-Fadrosh E.A."/>
            <person name="Kyrpides N.C."/>
            <person name="Woyke T."/>
        </authorList>
    </citation>
    <scope>NUCLEOTIDE SEQUENCE</scope>
    <source>
        <strain evidence="4">GVMAG-M-3300024261-37</strain>
        <strain evidence="3">GVMAG-S-1039698-54</strain>
    </source>
</reference>
<feature type="region of interest" description="Disordered" evidence="2">
    <location>
        <begin position="208"/>
        <end position="239"/>
    </location>
</feature>
<keyword evidence="1" id="KW-0175">Coiled coil</keyword>
<sequence>MPINKSLRQKLAKKREALAVKREALAVKRALARKSAALAKKRRKEIKKHQKLMKLLEQLKQGGLATGSLGRKSSVAKPPGSLGRKSSVAKPPGLKNMSSSATKPSGLKNRSSVVNQRKPLVTGLSKFQQSQIELRLAAAMSGDGDYDDGDEMLELLQAIRPMEEEKEEVGLSPGYVDKYIRFPNKKRTKSLKAMGDLKIWGPTPPKLNINAKLRFHGGGKRRKKTRRYKKRTKRKTKKR</sequence>
<proteinExistence type="predicted"/>